<dbReference type="PATRIC" id="fig|405444.3.peg.3584"/>
<dbReference type="STRING" id="405444.ABB26_04350"/>
<reference evidence="1 2" key="1">
    <citation type="submission" date="2015-05" db="EMBL/GenBank/DDBJ databases">
        <title>Genome sequencing and analysis of members of genus Stenotrophomonas.</title>
        <authorList>
            <person name="Patil P.P."/>
            <person name="Midha S."/>
            <person name="Patil P.B."/>
        </authorList>
    </citation>
    <scope>NUCLEOTIDE SEQUENCE [LARGE SCALE GENOMIC DNA]</scope>
    <source>
        <strain evidence="1 2">DSM 18929</strain>
    </source>
</reference>
<keyword evidence="2" id="KW-1185">Reference proteome</keyword>
<accession>A0A0R0C6G6</accession>
<dbReference type="PANTHER" id="PTHR35841">
    <property type="entry name" value="PHOSPHONATES-BINDING PERIPLASMIC PROTEIN"/>
    <property type="match status" value="1"/>
</dbReference>
<evidence type="ECO:0000313" key="1">
    <source>
        <dbReference type="EMBL" id="KRG65061.1"/>
    </source>
</evidence>
<organism evidence="1 2">
    <name type="scientific">Stenotrophomonas humi</name>
    <dbReference type="NCBI Taxonomy" id="405444"/>
    <lineage>
        <taxon>Bacteria</taxon>
        <taxon>Pseudomonadati</taxon>
        <taxon>Pseudomonadota</taxon>
        <taxon>Gammaproteobacteria</taxon>
        <taxon>Lysobacterales</taxon>
        <taxon>Lysobacteraceae</taxon>
        <taxon>Stenotrophomonas</taxon>
    </lineage>
</organism>
<dbReference type="AlphaFoldDB" id="A0A0R0C6G6"/>
<dbReference type="SUPFAM" id="SSF53850">
    <property type="entry name" value="Periplasmic binding protein-like II"/>
    <property type="match status" value="1"/>
</dbReference>
<name>A0A0R0C6G6_9GAMM</name>
<comment type="caution">
    <text evidence="1">The sequence shown here is derived from an EMBL/GenBank/DDBJ whole genome shotgun (WGS) entry which is preliminary data.</text>
</comment>
<dbReference type="Proteomes" id="UP000050864">
    <property type="component" value="Unassembled WGS sequence"/>
</dbReference>
<dbReference type="EMBL" id="LDJI01000009">
    <property type="protein sequence ID" value="KRG65061.1"/>
    <property type="molecule type" value="Genomic_DNA"/>
</dbReference>
<dbReference type="PANTHER" id="PTHR35841:SF1">
    <property type="entry name" value="PHOSPHONATES-BINDING PERIPLASMIC PROTEIN"/>
    <property type="match status" value="1"/>
</dbReference>
<dbReference type="Gene3D" id="3.40.190.10">
    <property type="entry name" value="Periplasmic binding protein-like II"/>
    <property type="match status" value="2"/>
</dbReference>
<gene>
    <name evidence="1" type="ORF">ABB26_04350</name>
</gene>
<protein>
    <submittedName>
        <fullName evidence="1">Metal-binding protein</fullName>
    </submittedName>
</protein>
<sequence>MGLAALQPVTCGAVERSVLVLGRISDDPKSHYDQLKPLLDYVVPRMREVGIVEGRILMAKDAQQMGSYLRRGRVDWVTETAGTAMALQQRAGARPLLLTERSGVGAYESVFFVRRDSPVGDLEDLKGRTVALQSALSTSAYLVPAMELLEHGVKPEILLTPSDVPAADTVGYVFARTELNISTYVHKRVVDAGVISNLDWMDDRSMPPAFRNDMRVIFRSEPMPRALEMVRGDLDPAVRERLQRVLLEASRDPVAGPALAKFFGTTGFHPVDAESQRVLERLRNGLARIRLEVE</sequence>
<evidence type="ECO:0000313" key="2">
    <source>
        <dbReference type="Proteomes" id="UP000050864"/>
    </source>
</evidence>
<dbReference type="Pfam" id="PF12974">
    <property type="entry name" value="Phosphonate-bd"/>
    <property type="match status" value="1"/>
</dbReference>
<proteinExistence type="predicted"/>